<proteinExistence type="predicted"/>
<reference evidence="2" key="1">
    <citation type="journal article" date="2023" name="Proc. Natl. Acad. Sci. U.S.A.">
        <title>Genomic and structural basis for evolution of tropane alkaloid biosynthesis.</title>
        <authorList>
            <person name="Wanga Y.-J."/>
            <person name="Taina T."/>
            <person name="Yua J.-Y."/>
            <person name="Lia J."/>
            <person name="Xua B."/>
            <person name="Chenc J."/>
            <person name="D'Auriad J.C."/>
            <person name="Huanga J.-P."/>
            <person name="Huanga S.-X."/>
        </authorList>
    </citation>
    <scope>NUCLEOTIDE SEQUENCE [LARGE SCALE GENOMIC DNA]</scope>
    <source>
        <strain evidence="2">cv. KIB-2019</strain>
    </source>
</reference>
<dbReference type="Proteomes" id="UP001152561">
    <property type="component" value="Unassembled WGS sequence"/>
</dbReference>
<name>A0A9Q1N504_9SOLA</name>
<evidence type="ECO:0000313" key="1">
    <source>
        <dbReference type="EMBL" id="KAJ8573601.1"/>
    </source>
</evidence>
<keyword evidence="2" id="KW-1185">Reference proteome</keyword>
<sequence>MSCPKIVSLGVAELSGMLRQVEIARCEALEVLHHESHCLEELEIEEEVESLVYIAVVPFQWVHVNQFSPAHNEEINR</sequence>
<dbReference type="AlphaFoldDB" id="A0A9Q1N504"/>
<comment type="caution">
    <text evidence="1">The sequence shown here is derived from an EMBL/GenBank/DDBJ whole genome shotgun (WGS) entry which is preliminary data.</text>
</comment>
<gene>
    <name evidence="1" type="ORF">K7X08_010112</name>
</gene>
<accession>A0A9Q1N504</accession>
<organism evidence="1 2">
    <name type="scientific">Anisodus acutangulus</name>
    <dbReference type="NCBI Taxonomy" id="402998"/>
    <lineage>
        <taxon>Eukaryota</taxon>
        <taxon>Viridiplantae</taxon>
        <taxon>Streptophyta</taxon>
        <taxon>Embryophyta</taxon>
        <taxon>Tracheophyta</taxon>
        <taxon>Spermatophyta</taxon>
        <taxon>Magnoliopsida</taxon>
        <taxon>eudicotyledons</taxon>
        <taxon>Gunneridae</taxon>
        <taxon>Pentapetalae</taxon>
        <taxon>asterids</taxon>
        <taxon>lamiids</taxon>
        <taxon>Solanales</taxon>
        <taxon>Solanaceae</taxon>
        <taxon>Solanoideae</taxon>
        <taxon>Hyoscyameae</taxon>
        <taxon>Anisodus</taxon>
    </lineage>
</organism>
<dbReference type="EMBL" id="JAJAGQ010000001">
    <property type="protein sequence ID" value="KAJ8573601.1"/>
    <property type="molecule type" value="Genomic_DNA"/>
</dbReference>
<evidence type="ECO:0000313" key="2">
    <source>
        <dbReference type="Proteomes" id="UP001152561"/>
    </source>
</evidence>
<protein>
    <submittedName>
        <fullName evidence="1">Uncharacterized protein</fullName>
    </submittedName>
</protein>